<keyword evidence="2" id="KW-1185">Reference proteome</keyword>
<evidence type="ECO:0000313" key="2">
    <source>
        <dbReference type="Proteomes" id="UP000054279"/>
    </source>
</evidence>
<organism evidence="1 2">
    <name type="scientific">Sphaerobolus stellatus (strain SS14)</name>
    <dbReference type="NCBI Taxonomy" id="990650"/>
    <lineage>
        <taxon>Eukaryota</taxon>
        <taxon>Fungi</taxon>
        <taxon>Dikarya</taxon>
        <taxon>Basidiomycota</taxon>
        <taxon>Agaricomycotina</taxon>
        <taxon>Agaricomycetes</taxon>
        <taxon>Phallomycetidae</taxon>
        <taxon>Geastrales</taxon>
        <taxon>Sphaerobolaceae</taxon>
        <taxon>Sphaerobolus</taxon>
    </lineage>
</organism>
<name>A0A0C9UHN9_SPHS4</name>
<sequence>MSRHVGHVPVHEGRILYTSRIDPHLTFGAEVVVDIANTALRQLETVQVLYLHRLLCVNSCSCIAPLFTETGLWPLRYRRLDLPLRYLLHILSPSPSLFVRLAFEECTRLHSTQKASWIGDLTHTLERLPVPVSLPSTNLTPDTVTHVRNNLQKAMAFSPQTVSPTRRNLSFFNTGLNEMTRAA</sequence>
<dbReference type="EMBL" id="KN837306">
    <property type="protein sequence ID" value="KIJ28437.1"/>
    <property type="molecule type" value="Genomic_DNA"/>
</dbReference>
<dbReference type="OrthoDB" id="3065006at2759"/>
<dbReference type="Proteomes" id="UP000054279">
    <property type="component" value="Unassembled WGS sequence"/>
</dbReference>
<proteinExistence type="predicted"/>
<dbReference type="HOGENOM" id="CLU_1476028_0_0_1"/>
<evidence type="ECO:0000313" key="1">
    <source>
        <dbReference type="EMBL" id="KIJ28437.1"/>
    </source>
</evidence>
<dbReference type="AlphaFoldDB" id="A0A0C9UHN9"/>
<protein>
    <submittedName>
        <fullName evidence="1">Uncharacterized protein</fullName>
    </submittedName>
</protein>
<reference evidence="1 2" key="1">
    <citation type="submission" date="2014-06" db="EMBL/GenBank/DDBJ databases">
        <title>Evolutionary Origins and Diversification of the Mycorrhizal Mutualists.</title>
        <authorList>
            <consortium name="DOE Joint Genome Institute"/>
            <consortium name="Mycorrhizal Genomics Consortium"/>
            <person name="Kohler A."/>
            <person name="Kuo A."/>
            <person name="Nagy L.G."/>
            <person name="Floudas D."/>
            <person name="Copeland A."/>
            <person name="Barry K.W."/>
            <person name="Cichocki N."/>
            <person name="Veneault-Fourrey C."/>
            <person name="LaButti K."/>
            <person name="Lindquist E.A."/>
            <person name="Lipzen A."/>
            <person name="Lundell T."/>
            <person name="Morin E."/>
            <person name="Murat C."/>
            <person name="Riley R."/>
            <person name="Ohm R."/>
            <person name="Sun H."/>
            <person name="Tunlid A."/>
            <person name="Henrissat B."/>
            <person name="Grigoriev I.V."/>
            <person name="Hibbett D.S."/>
            <person name="Martin F."/>
        </authorList>
    </citation>
    <scope>NUCLEOTIDE SEQUENCE [LARGE SCALE GENOMIC DNA]</scope>
    <source>
        <strain evidence="1 2">SS14</strain>
    </source>
</reference>
<gene>
    <name evidence="1" type="ORF">M422DRAFT_270305</name>
</gene>
<accession>A0A0C9UHN9</accession>